<feature type="domain" description="MacB-like periplasmic core" evidence="8">
    <location>
        <begin position="33"/>
        <end position="248"/>
    </location>
</feature>
<evidence type="ECO:0000259" key="8">
    <source>
        <dbReference type="Pfam" id="PF12704"/>
    </source>
</evidence>
<evidence type="ECO:0000259" key="7">
    <source>
        <dbReference type="Pfam" id="PF02687"/>
    </source>
</evidence>
<feature type="transmembrane region" description="Helical" evidence="6">
    <location>
        <begin position="434"/>
        <end position="455"/>
    </location>
</feature>
<accession>A0ABQ3KZI2</accession>
<dbReference type="EMBL" id="BNAO01000003">
    <property type="protein sequence ID" value="GHG67593.1"/>
    <property type="molecule type" value="Genomic_DNA"/>
</dbReference>
<evidence type="ECO:0000256" key="5">
    <source>
        <dbReference type="ARBA" id="ARBA00023136"/>
    </source>
</evidence>
<dbReference type="InterPro" id="IPR003838">
    <property type="entry name" value="ABC3_permease_C"/>
</dbReference>
<evidence type="ECO:0008006" key="11">
    <source>
        <dbReference type="Google" id="ProtNLM"/>
    </source>
</evidence>
<dbReference type="PANTHER" id="PTHR30572:SF18">
    <property type="entry name" value="ABC-TYPE MACROLIDE FAMILY EXPORT SYSTEM PERMEASE COMPONENT 2"/>
    <property type="match status" value="1"/>
</dbReference>
<feature type="transmembrane region" description="Helical" evidence="6">
    <location>
        <begin position="700"/>
        <end position="725"/>
    </location>
</feature>
<keyword evidence="3 6" id="KW-0812">Transmembrane</keyword>
<evidence type="ECO:0000313" key="10">
    <source>
        <dbReference type="Proteomes" id="UP000659697"/>
    </source>
</evidence>
<feature type="domain" description="ABC3 transporter permease C-terminal" evidence="7">
    <location>
        <begin position="295"/>
        <end position="407"/>
    </location>
</feature>
<feature type="domain" description="MacB-like periplasmic core" evidence="8">
    <location>
        <begin position="513"/>
        <end position="665"/>
    </location>
</feature>
<comment type="caution">
    <text evidence="9">The sequence shown here is derived from an EMBL/GenBank/DDBJ whole genome shotgun (WGS) entry which is preliminary data.</text>
</comment>
<dbReference type="InterPro" id="IPR025857">
    <property type="entry name" value="MacB_PCD"/>
</dbReference>
<keyword evidence="5 6" id="KW-0472">Membrane</keyword>
<feature type="transmembrane region" description="Helical" evidence="6">
    <location>
        <begin position="289"/>
        <end position="311"/>
    </location>
</feature>
<evidence type="ECO:0000256" key="6">
    <source>
        <dbReference type="SAM" id="Phobius"/>
    </source>
</evidence>
<dbReference type="Pfam" id="PF12704">
    <property type="entry name" value="MacB_PCD"/>
    <property type="match status" value="2"/>
</dbReference>
<organism evidence="9 10">
    <name type="scientific">Alishewanella longhuensis</name>
    <dbReference type="NCBI Taxonomy" id="1091037"/>
    <lineage>
        <taxon>Bacteria</taxon>
        <taxon>Pseudomonadati</taxon>
        <taxon>Pseudomonadota</taxon>
        <taxon>Gammaproteobacteria</taxon>
        <taxon>Alteromonadales</taxon>
        <taxon>Alteromonadaceae</taxon>
        <taxon>Alishewanella</taxon>
    </lineage>
</organism>
<keyword evidence="4 6" id="KW-1133">Transmembrane helix</keyword>
<dbReference type="RefSeq" id="WP_189432149.1">
    <property type="nucleotide sequence ID" value="NZ_BNAO01000003.1"/>
</dbReference>
<evidence type="ECO:0000256" key="2">
    <source>
        <dbReference type="ARBA" id="ARBA00022475"/>
    </source>
</evidence>
<evidence type="ECO:0000256" key="3">
    <source>
        <dbReference type="ARBA" id="ARBA00022692"/>
    </source>
</evidence>
<evidence type="ECO:0000256" key="1">
    <source>
        <dbReference type="ARBA" id="ARBA00004651"/>
    </source>
</evidence>
<dbReference type="Pfam" id="PF02687">
    <property type="entry name" value="FtsX"/>
    <property type="match status" value="2"/>
</dbReference>
<feature type="transmembrane region" description="Helical" evidence="6">
    <location>
        <begin position="761"/>
        <end position="779"/>
    </location>
</feature>
<feature type="transmembrane region" description="Helical" evidence="6">
    <location>
        <begin position="791"/>
        <end position="816"/>
    </location>
</feature>
<dbReference type="Proteomes" id="UP000659697">
    <property type="component" value="Unassembled WGS sequence"/>
</dbReference>
<sequence length="827" mass="90352">MLTIKDFSTALYGLSKAKGYAATVIVTLGVTLGALVAMFNLNYQIIAAPLPYQEADKLLVGSARWLDRNGQVLSERTLPQVMLQMYHQPSTSLTDHGLFAYAGTYTLRDLPDAPLADIAYTTPGFMRMYQMPILQGRAFDNTEELDSQLAVAVISEQFWRAHYQADPAMLERQIIVDDRQFRVVGIAGAEFKQPDFYGPLMGAVDVWLPLDFDRPLHSIPARSGSPFLFYLAKLADPTQRQQFEQEMRPQIASRWLETSADTPSVAGRQVIFQAHSLRDFLANDDTQTLFMLAGALVLLLIAATNVTNLLLSRAVKQQRSLCIQAALGAQHKHLFAQVLAELSCLMFAAMLLALGVAEGVSMLLHRYSSDLIPLYIQLGFGWSSLAFAIVGSLLLTLAFAALISRRINMQALQQTLQSSGKGSGVQVSQRARQLLIGAQVMFAAILLVCSAQVLLQSISQINKPVGFASEDRFQVYTEDTTPYPAANLSAAEQDAIHRGRKDQMMQVRDLLQQHPAIAMAAFANGAPASFYGPSGDRLMVLVSPDNPNQLLDARITHTDQYFMALFNIDLLAGRGFTAQEVSSRAPVVVISETLARALSPDGQVLGQFLHSQGNQPPAEIIGIAADWYAADSELAKPEKYRVYSTLNPVFGRSLLLQVKPGQQIDKSAINAALTSVSPNYRVNRIVSIADNMTRLQYDNYLALSITSALVLLSFVLAAIGIYGVLSYSVQLRRFELGVRMAIGARPATILRQLLGENLKPVLAGLVLAALALAALWLGLQHTSLMVELSAGGFSLPLLLIVLLTVLTSLLSVWGIIRKPAIYALQGQ</sequence>
<name>A0ABQ3KZI2_9ALTE</name>
<feature type="domain" description="ABC3 transporter permease C-terminal" evidence="7">
    <location>
        <begin position="709"/>
        <end position="819"/>
    </location>
</feature>
<evidence type="ECO:0000313" key="9">
    <source>
        <dbReference type="EMBL" id="GHG67593.1"/>
    </source>
</evidence>
<reference evidence="10" key="1">
    <citation type="journal article" date="2019" name="Int. J. Syst. Evol. Microbiol.">
        <title>The Global Catalogue of Microorganisms (GCM) 10K type strain sequencing project: providing services to taxonomists for standard genome sequencing and annotation.</title>
        <authorList>
            <consortium name="The Broad Institute Genomics Platform"/>
            <consortium name="The Broad Institute Genome Sequencing Center for Infectious Disease"/>
            <person name="Wu L."/>
            <person name="Ma J."/>
        </authorList>
    </citation>
    <scope>NUCLEOTIDE SEQUENCE [LARGE SCALE GENOMIC DNA]</scope>
    <source>
        <strain evidence="10">CGMCC 1.7003</strain>
    </source>
</reference>
<dbReference type="PANTHER" id="PTHR30572">
    <property type="entry name" value="MEMBRANE COMPONENT OF TRANSPORTER-RELATED"/>
    <property type="match status" value="1"/>
</dbReference>
<keyword evidence="10" id="KW-1185">Reference proteome</keyword>
<feature type="transmembrane region" description="Helical" evidence="6">
    <location>
        <begin position="374"/>
        <end position="403"/>
    </location>
</feature>
<dbReference type="InterPro" id="IPR050250">
    <property type="entry name" value="Macrolide_Exporter_MacB"/>
</dbReference>
<proteinExistence type="predicted"/>
<gene>
    <name evidence="9" type="ORF">GCM10010919_16390</name>
</gene>
<feature type="transmembrane region" description="Helical" evidence="6">
    <location>
        <begin position="334"/>
        <end position="354"/>
    </location>
</feature>
<keyword evidence="2" id="KW-1003">Cell membrane</keyword>
<evidence type="ECO:0000256" key="4">
    <source>
        <dbReference type="ARBA" id="ARBA00022989"/>
    </source>
</evidence>
<comment type="subcellular location">
    <subcellularLocation>
        <location evidence="1">Cell membrane</location>
        <topology evidence="1">Multi-pass membrane protein</topology>
    </subcellularLocation>
</comment>
<protein>
    <recommendedName>
        <fullName evidence="11">ABC transporter permease</fullName>
    </recommendedName>
</protein>
<feature type="transmembrane region" description="Helical" evidence="6">
    <location>
        <begin position="20"/>
        <end position="41"/>
    </location>
</feature>